<evidence type="ECO:0000313" key="4">
    <source>
        <dbReference type="EMBL" id="GLB46418.1"/>
    </source>
</evidence>
<accession>A0A9W6ESK2</accession>
<reference evidence="4" key="1">
    <citation type="submission" date="2022-07" db="EMBL/GenBank/DDBJ databases">
        <authorList>
            <person name="Kouya T."/>
            <person name="Ishiyama Y."/>
        </authorList>
    </citation>
    <scope>NUCLEOTIDE SEQUENCE</scope>
    <source>
        <strain evidence="4">WR16-4</strain>
    </source>
</reference>
<comment type="caution">
    <text evidence="4">The sequence shown here is derived from an EMBL/GenBank/DDBJ whole genome shotgun (WGS) entry which is preliminary data.</text>
</comment>
<protein>
    <recommendedName>
        <fullName evidence="3">HTH tetR-type domain-containing protein</fullName>
    </recommendedName>
</protein>
<dbReference type="SUPFAM" id="SSF46689">
    <property type="entry name" value="Homeodomain-like"/>
    <property type="match status" value="1"/>
</dbReference>
<keyword evidence="5" id="KW-1185">Reference proteome</keyword>
<keyword evidence="1 2" id="KW-0238">DNA-binding</keyword>
<evidence type="ECO:0000256" key="1">
    <source>
        <dbReference type="ARBA" id="ARBA00023125"/>
    </source>
</evidence>
<organism evidence="4 5">
    <name type="scientific">Philodulcilactobacillus myokoensis</name>
    <dbReference type="NCBI Taxonomy" id="2929573"/>
    <lineage>
        <taxon>Bacteria</taxon>
        <taxon>Bacillati</taxon>
        <taxon>Bacillota</taxon>
        <taxon>Bacilli</taxon>
        <taxon>Lactobacillales</taxon>
        <taxon>Lactobacillaceae</taxon>
        <taxon>Philodulcilactobacillus</taxon>
    </lineage>
</organism>
<dbReference type="PROSITE" id="PS50977">
    <property type="entry name" value="HTH_TETR_2"/>
    <property type="match status" value="1"/>
</dbReference>
<evidence type="ECO:0000313" key="5">
    <source>
        <dbReference type="Proteomes" id="UP001144204"/>
    </source>
</evidence>
<feature type="DNA-binding region" description="H-T-H motif" evidence="2">
    <location>
        <begin position="29"/>
        <end position="48"/>
    </location>
</feature>
<gene>
    <name evidence="4" type="ORF">WR164_03970</name>
</gene>
<dbReference type="AlphaFoldDB" id="A0A9W6ESK2"/>
<sequence length="193" mass="22846">MDLRIKKTYKALINAFLELIQQKSFKEISIQELCDHALVRRATFYHHFKNKEAFANFITNYFVRQIFPENFIKRTVSDTSELTLEETYRKYIKFLFEYIDRHKKLIDSLNLSQTLPIVIDALSDNLVDFYKKYLKVRNKRDDILQNVDPNLMANYIAGGLISALKYSFRNNSSSLSRKTAINHIAKIMYKLLN</sequence>
<name>A0A9W6ESK2_9LACO</name>
<dbReference type="Pfam" id="PF00440">
    <property type="entry name" value="TetR_N"/>
    <property type="match status" value="1"/>
</dbReference>
<evidence type="ECO:0000259" key="3">
    <source>
        <dbReference type="PROSITE" id="PS50977"/>
    </source>
</evidence>
<dbReference type="Proteomes" id="UP001144204">
    <property type="component" value="Unassembled WGS sequence"/>
</dbReference>
<dbReference type="PANTHER" id="PTHR43479:SF11">
    <property type="entry name" value="ACREF_ENVCD OPERON REPRESSOR-RELATED"/>
    <property type="match status" value="1"/>
</dbReference>
<dbReference type="InterPro" id="IPR009057">
    <property type="entry name" value="Homeodomain-like_sf"/>
</dbReference>
<dbReference type="InterPro" id="IPR001647">
    <property type="entry name" value="HTH_TetR"/>
</dbReference>
<dbReference type="InterPro" id="IPR050624">
    <property type="entry name" value="HTH-type_Tx_Regulator"/>
</dbReference>
<dbReference type="PANTHER" id="PTHR43479">
    <property type="entry name" value="ACREF/ENVCD OPERON REPRESSOR-RELATED"/>
    <property type="match status" value="1"/>
</dbReference>
<dbReference type="RefSeq" id="WP_286135879.1">
    <property type="nucleotide sequence ID" value="NZ_BRPL01000002.1"/>
</dbReference>
<reference evidence="4" key="2">
    <citation type="journal article" date="2023" name="PLoS ONE">
        <title>Philodulcilactobacillus myokoensis gen. nov., sp. nov., a fructophilic, acidophilic, and agar-phobic lactic acid bacterium isolated from fermented vegetable extracts.</title>
        <authorList>
            <person name="Kouya T."/>
            <person name="Ishiyama Y."/>
            <person name="Ohashi S."/>
            <person name="Kumakubo R."/>
            <person name="Yamazaki T."/>
            <person name="Otaki T."/>
        </authorList>
    </citation>
    <scope>NUCLEOTIDE SEQUENCE</scope>
    <source>
        <strain evidence="4">WR16-4</strain>
    </source>
</reference>
<dbReference type="Gene3D" id="1.10.357.10">
    <property type="entry name" value="Tetracycline Repressor, domain 2"/>
    <property type="match status" value="1"/>
</dbReference>
<dbReference type="GO" id="GO:0003677">
    <property type="term" value="F:DNA binding"/>
    <property type="evidence" value="ECO:0007669"/>
    <property type="project" value="UniProtKB-UniRule"/>
</dbReference>
<evidence type="ECO:0000256" key="2">
    <source>
        <dbReference type="PROSITE-ProRule" id="PRU00335"/>
    </source>
</evidence>
<feature type="domain" description="HTH tetR-type" evidence="3">
    <location>
        <begin position="6"/>
        <end position="66"/>
    </location>
</feature>
<proteinExistence type="predicted"/>
<dbReference type="EMBL" id="BRPL01000002">
    <property type="protein sequence ID" value="GLB46418.1"/>
    <property type="molecule type" value="Genomic_DNA"/>
</dbReference>